<evidence type="ECO:0000313" key="8">
    <source>
        <dbReference type="EMBL" id="KXT74130.1"/>
    </source>
</evidence>
<comment type="similarity">
    <text evidence="2">Belongs to the UPF0324 family.</text>
</comment>
<evidence type="ECO:0000256" key="5">
    <source>
        <dbReference type="ARBA" id="ARBA00022989"/>
    </source>
</evidence>
<evidence type="ECO:0008006" key="10">
    <source>
        <dbReference type="Google" id="ProtNLM"/>
    </source>
</evidence>
<dbReference type="Pfam" id="PF03601">
    <property type="entry name" value="Cons_hypoth698"/>
    <property type="match status" value="1"/>
</dbReference>
<feature type="transmembrane region" description="Helical" evidence="7">
    <location>
        <begin position="205"/>
        <end position="227"/>
    </location>
</feature>
<proteinExistence type="inferred from homology"/>
<feature type="transmembrane region" description="Helical" evidence="7">
    <location>
        <begin position="145"/>
        <end position="166"/>
    </location>
</feature>
<feature type="transmembrane region" description="Helical" evidence="7">
    <location>
        <begin position="88"/>
        <end position="105"/>
    </location>
</feature>
<evidence type="ECO:0000256" key="6">
    <source>
        <dbReference type="ARBA" id="ARBA00023136"/>
    </source>
</evidence>
<comment type="caution">
    <text evidence="8">The sequence shown here is derived from an EMBL/GenBank/DDBJ whole genome shotgun (WGS) entry which is preliminary data.</text>
</comment>
<dbReference type="GO" id="GO:0005886">
    <property type="term" value="C:plasma membrane"/>
    <property type="evidence" value="ECO:0007669"/>
    <property type="project" value="UniProtKB-SubCell"/>
</dbReference>
<feature type="transmembrane region" description="Helical" evidence="7">
    <location>
        <begin position="305"/>
        <end position="324"/>
    </location>
</feature>
<feature type="transmembrane region" description="Helical" evidence="7">
    <location>
        <begin position="63"/>
        <end position="82"/>
    </location>
</feature>
<keyword evidence="4 7" id="KW-0812">Transmembrane</keyword>
<dbReference type="EMBL" id="LQRC01000047">
    <property type="protein sequence ID" value="KXT74130.1"/>
    <property type="molecule type" value="Genomic_DNA"/>
</dbReference>
<organism evidence="8 9">
    <name type="scientific">Streptococcus gordonii</name>
    <dbReference type="NCBI Taxonomy" id="1302"/>
    <lineage>
        <taxon>Bacteria</taxon>
        <taxon>Bacillati</taxon>
        <taxon>Bacillota</taxon>
        <taxon>Bacilli</taxon>
        <taxon>Lactobacillales</taxon>
        <taxon>Streptococcaceae</taxon>
        <taxon>Streptococcus</taxon>
    </lineage>
</organism>
<keyword evidence="5 7" id="KW-1133">Transmembrane helix</keyword>
<feature type="transmembrane region" description="Helical" evidence="7">
    <location>
        <begin position="248"/>
        <end position="269"/>
    </location>
</feature>
<protein>
    <recommendedName>
        <fullName evidence="10">Sulfate exporter family transporter</fullName>
    </recommendedName>
</protein>
<gene>
    <name evidence="8" type="ORF">SGODD07_00257</name>
</gene>
<sequence length="325" mass="34785">MFKKYIPGLGLSLAIAAIATCLGKAFPLFGSSVFAILLGILLNHFWKIPQKFHSGLVFSGKKLLQYSIILLGFSLSISKVSATGLSSLKISILTILLAFLSAYLIGRFLGMGRVLTLLIGFGTAICGGSAIAAASPILEAKEEEIALSISTIFFFNILAVFIFPFLGHVMQMSAETFGTWAGTAINDTSSVVAAGYTYGQTAGDLATIVKLSRALMIVPACLIFAGVRYIKSQSSKQKIDLKKIFPWFILWFVCASLISSTGVLPASFISFTKILSQWLMAMALAGIGSRVSFAQFKQAGAAPLLTGAFAWFVVAVSSLIIQYFF</sequence>
<accession>A0A139NDM8</accession>
<name>A0A139NDM8_STRGN</name>
<dbReference type="AlphaFoldDB" id="A0A139NDM8"/>
<feature type="transmembrane region" description="Helical" evidence="7">
    <location>
        <begin position="114"/>
        <end position="133"/>
    </location>
</feature>
<feature type="transmembrane region" description="Helical" evidence="7">
    <location>
        <begin position="275"/>
        <end position="293"/>
    </location>
</feature>
<dbReference type="PATRIC" id="fig|1302.21.peg.290"/>
<dbReference type="Proteomes" id="UP000070096">
    <property type="component" value="Unassembled WGS sequence"/>
</dbReference>
<keyword evidence="3" id="KW-1003">Cell membrane</keyword>
<dbReference type="PANTHER" id="PTHR30106">
    <property type="entry name" value="INNER MEMBRANE PROTEIN YEIH-RELATED"/>
    <property type="match status" value="1"/>
</dbReference>
<feature type="transmembrane region" description="Helical" evidence="7">
    <location>
        <begin position="12"/>
        <end position="42"/>
    </location>
</feature>
<comment type="subcellular location">
    <subcellularLocation>
        <location evidence="1">Cell membrane</location>
        <topology evidence="1">Multi-pass membrane protein</topology>
    </subcellularLocation>
</comment>
<evidence type="ECO:0000256" key="4">
    <source>
        <dbReference type="ARBA" id="ARBA00022692"/>
    </source>
</evidence>
<evidence type="ECO:0000313" key="9">
    <source>
        <dbReference type="Proteomes" id="UP000070096"/>
    </source>
</evidence>
<evidence type="ECO:0000256" key="2">
    <source>
        <dbReference type="ARBA" id="ARBA00007977"/>
    </source>
</evidence>
<evidence type="ECO:0000256" key="3">
    <source>
        <dbReference type="ARBA" id="ARBA00022475"/>
    </source>
</evidence>
<reference evidence="8 9" key="1">
    <citation type="submission" date="2016-01" db="EMBL/GenBank/DDBJ databases">
        <title>Highly variable Streptococcus oralis are common among viridans streptococci isolated from primates.</title>
        <authorList>
            <person name="Denapaite D."/>
            <person name="Rieger M."/>
            <person name="Koendgen S."/>
            <person name="Brueckner R."/>
            <person name="Ochigava I."/>
            <person name="Kappeler P."/>
            <person name="Maetz-Rensing K."/>
            <person name="Leendertz F."/>
            <person name="Hakenbeck R."/>
        </authorList>
    </citation>
    <scope>NUCLEOTIDE SEQUENCE [LARGE SCALE GENOMIC DNA]</scope>
    <source>
        <strain evidence="8 9">DD07</strain>
    </source>
</reference>
<dbReference type="PANTHER" id="PTHR30106:SF1">
    <property type="entry name" value="UPF0324 MEMBRANE PROTEIN FN0533"/>
    <property type="match status" value="1"/>
</dbReference>
<dbReference type="InterPro" id="IPR018383">
    <property type="entry name" value="UPF0324_pro"/>
</dbReference>
<evidence type="ECO:0000256" key="1">
    <source>
        <dbReference type="ARBA" id="ARBA00004651"/>
    </source>
</evidence>
<evidence type="ECO:0000256" key="7">
    <source>
        <dbReference type="SAM" id="Phobius"/>
    </source>
</evidence>
<keyword evidence="6 7" id="KW-0472">Membrane</keyword>